<dbReference type="Gene3D" id="1.10.10.10">
    <property type="entry name" value="Winged helix-like DNA-binding domain superfamily/Winged helix DNA-binding domain"/>
    <property type="match status" value="1"/>
</dbReference>
<dbReference type="EMBL" id="BARW01035348">
    <property type="protein sequence ID" value="GAJ19666.1"/>
    <property type="molecule type" value="Genomic_DNA"/>
</dbReference>
<gene>
    <name evidence="1" type="ORF">S12H4_55150</name>
</gene>
<dbReference type="InterPro" id="IPR036388">
    <property type="entry name" value="WH-like_DNA-bd_sf"/>
</dbReference>
<organism evidence="1">
    <name type="scientific">marine sediment metagenome</name>
    <dbReference type="NCBI Taxonomy" id="412755"/>
    <lineage>
        <taxon>unclassified sequences</taxon>
        <taxon>metagenomes</taxon>
        <taxon>ecological metagenomes</taxon>
    </lineage>
</organism>
<reference evidence="1" key="1">
    <citation type="journal article" date="2014" name="Front. Microbiol.">
        <title>High frequency of phylogenetically diverse reductive dehalogenase-homologous genes in deep subseafloor sedimentary metagenomes.</title>
        <authorList>
            <person name="Kawai M."/>
            <person name="Futagami T."/>
            <person name="Toyoda A."/>
            <person name="Takaki Y."/>
            <person name="Nishi S."/>
            <person name="Hori S."/>
            <person name="Arai W."/>
            <person name="Tsubouchi T."/>
            <person name="Morono Y."/>
            <person name="Uchiyama I."/>
            <person name="Ito T."/>
            <person name="Fujiyama A."/>
            <person name="Inagaki F."/>
            <person name="Takami H."/>
        </authorList>
    </citation>
    <scope>NUCLEOTIDE SEQUENCE</scope>
    <source>
        <strain evidence="1">Expedition CK06-06</strain>
    </source>
</reference>
<accession>X1VRN9</accession>
<sequence length="33" mass="3723">EGKLSKDEIEEAIDKLTSQGEIFKPRRGYVGKT</sequence>
<dbReference type="AlphaFoldDB" id="X1VRN9"/>
<evidence type="ECO:0000313" key="1">
    <source>
        <dbReference type="EMBL" id="GAJ19666.1"/>
    </source>
</evidence>
<protein>
    <submittedName>
        <fullName evidence="1">Uncharacterized protein</fullName>
    </submittedName>
</protein>
<name>X1VRN9_9ZZZZ</name>
<feature type="non-terminal residue" evidence="1">
    <location>
        <position position="1"/>
    </location>
</feature>
<comment type="caution">
    <text evidence="1">The sequence shown here is derived from an EMBL/GenBank/DDBJ whole genome shotgun (WGS) entry which is preliminary data.</text>
</comment>
<proteinExistence type="predicted"/>